<name>A0A9J7AUJ1_9PROT</name>
<dbReference type="Pfam" id="PF05494">
    <property type="entry name" value="MlaC"/>
    <property type="match status" value="1"/>
</dbReference>
<evidence type="ECO:0000313" key="3">
    <source>
        <dbReference type="Proteomes" id="UP001060336"/>
    </source>
</evidence>
<dbReference type="Proteomes" id="UP001060336">
    <property type="component" value="Chromosome"/>
</dbReference>
<dbReference type="PANTHER" id="PTHR36573:SF1">
    <property type="entry name" value="INTERMEMBRANE PHOSPHOLIPID TRANSPORT SYSTEM BINDING PROTEIN MLAC"/>
    <property type="match status" value="1"/>
</dbReference>
<proteinExistence type="predicted"/>
<feature type="chain" id="PRO_5039944449" evidence="1">
    <location>
        <begin position="25"/>
        <end position="207"/>
    </location>
</feature>
<keyword evidence="3" id="KW-1185">Reference proteome</keyword>
<protein>
    <submittedName>
        <fullName evidence="2">ABC transporter substrate-binding protein</fullName>
    </submittedName>
</protein>
<dbReference type="Gene3D" id="3.10.450.710">
    <property type="entry name" value="Tgt2/MlaC"/>
    <property type="match status" value="1"/>
</dbReference>
<accession>A0A9J7AUJ1</accession>
<dbReference type="RefSeq" id="WP_257767570.1">
    <property type="nucleotide sequence ID" value="NZ_CP102480.1"/>
</dbReference>
<evidence type="ECO:0000313" key="2">
    <source>
        <dbReference type="EMBL" id="UUX49069.1"/>
    </source>
</evidence>
<dbReference type="InterPro" id="IPR042245">
    <property type="entry name" value="Tgt2/MlaC_sf"/>
</dbReference>
<organism evidence="2 3">
    <name type="scientific">Nisaea acidiphila</name>
    <dbReference type="NCBI Taxonomy" id="1862145"/>
    <lineage>
        <taxon>Bacteria</taxon>
        <taxon>Pseudomonadati</taxon>
        <taxon>Pseudomonadota</taxon>
        <taxon>Alphaproteobacteria</taxon>
        <taxon>Rhodospirillales</taxon>
        <taxon>Thalassobaculaceae</taxon>
        <taxon>Nisaea</taxon>
    </lineage>
</organism>
<dbReference type="AlphaFoldDB" id="A0A9J7AUJ1"/>
<keyword evidence="1" id="KW-0732">Signal</keyword>
<reference evidence="2" key="1">
    <citation type="submission" date="2022-08" db="EMBL/GenBank/DDBJ databases">
        <title>Nisaea acidiphila sp. nov., isolated from a marine algal debris and emended description of the genus Nisaea Urios et al. 2008.</title>
        <authorList>
            <person name="Kwon K."/>
        </authorList>
    </citation>
    <scope>NUCLEOTIDE SEQUENCE</scope>
    <source>
        <strain evidence="2">MEBiC11861</strain>
    </source>
</reference>
<evidence type="ECO:0000256" key="1">
    <source>
        <dbReference type="SAM" id="SignalP"/>
    </source>
</evidence>
<dbReference type="InterPro" id="IPR008869">
    <property type="entry name" value="MlaC/ttg2D"/>
</dbReference>
<dbReference type="KEGG" id="naci:NUH88_16890"/>
<sequence length="207" mass="23273">MTLMHRAFFGFLLCFALVAAPAFAGSKGETAEQFVESLGDTAIAMVTDKSLVGEARREEFRKLLNANFDMRWIGQFVLGKHWRRASPEQRETYLKLFEESIVFTYTNQFDAYSGQTFEVTGNSETGRYTVVSSRIVDPANSSSNVLVDWRLIEDDGTFKIVDVVIEGISMGITQRNEYSAVIDGSGGKIDSLLVKMEEILENLRRRA</sequence>
<feature type="signal peptide" evidence="1">
    <location>
        <begin position="1"/>
        <end position="24"/>
    </location>
</feature>
<dbReference type="EMBL" id="CP102480">
    <property type="protein sequence ID" value="UUX49069.1"/>
    <property type="molecule type" value="Genomic_DNA"/>
</dbReference>
<gene>
    <name evidence="2" type="ORF">NUH88_16890</name>
</gene>
<dbReference type="PANTHER" id="PTHR36573">
    <property type="entry name" value="INTERMEMBRANE PHOSPHOLIPID TRANSPORT SYSTEM BINDING PROTEIN MLAC"/>
    <property type="match status" value="1"/>
</dbReference>